<feature type="domain" description="Beta-lactamase-related" evidence="1">
    <location>
        <begin position="42"/>
        <end position="287"/>
    </location>
</feature>
<proteinExistence type="predicted"/>
<dbReference type="EMBL" id="ACMP01000075">
    <property type="protein sequence ID" value="EEL70432.1"/>
    <property type="molecule type" value="Genomic_DNA"/>
</dbReference>
<dbReference type="GO" id="GO:0016787">
    <property type="term" value="F:hydrolase activity"/>
    <property type="evidence" value="ECO:0007669"/>
    <property type="project" value="UniProtKB-KW"/>
</dbReference>
<reference evidence="2" key="1">
    <citation type="journal article" date="2012" name="Genome Res.">
        <title>Genomic characterization of the Bacillus cereus sensu lato species: Backdrop to the evolution of Bacillus anthracis.</title>
        <authorList>
            <person name="Zwick M.E."/>
            <person name="Joseph S.J."/>
            <person name="Didelot X."/>
            <person name="Chen P.E."/>
            <person name="Bishop-Lilly K.A."/>
            <person name="Stewart A.C."/>
            <person name="Willner K."/>
            <person name="Nolan N."/>
            <person name="Lentz S."/>
            <person name="Thomason M.K."/>
            <person name="Sozhamannan S."/>
            <person name="Mateczun A.J."/>
            <person name="Du L."/>
            <person name="Read T.D."/>
        </authorList>
    </citation>
    <scope>NUCLEOTIDE SEQUENCE [LARGE SCALE GENOMIC DNA]</scope>
    <source>
        <strain evidence="2">AH603</strain>
    </source>
</reference>
<name>C2XV04_BACMY</name>
<dbReference type="InterPro" id="IPR001466">
    <property type="entry name" value="Beta-lactam-related"/>
</dbReference>
<comment type="caution">
    <text evidence="2">The sequence shown here is derived from an EMBL/GenBank/DDBJ whole genome shotgun (WGS) entry which is preliminary data.</text>
</comment>
<dbReference type="HOGENOM" id="CLU_030169_1_0_9"/>
<gene>
    <name evidence="2" type="ORF">bcere0026_25260</name>
</gene>
<protein>
    <submittedName>
        <fullName evidence="2">6-aminohexanoate-dimer hydrolase</fullName>
    </submittedName>
</protein>
<dbReference type="InterPro" id="IPR050789">
    <property type="entry name" value="Diverse_Enzym_Activities"/>
</dbReference>
<dbReference type="Gene3D" id="3.40.710.10">
    <property type="entry name" value="DD-peptidase/beta-lactamase superfamily"/>
    <property type="match status" value="1"/>
</dbReference>
<keyword evidence="2" id="KW-0378">Hydrolase</keyword>
<sequence>MEEDFLNFEQLQNKFEKKKVNTFLVYQKGELTTEYYKTIDCANDLFKINSITKSIVSILIGIAIDKGFINNIHAQITTWIPNVPEEKRELTLYHLLTMTTGEDWKEFGNGVVFPNDFVESDNWVQYILEKPLIEEMGTKMNYNSGSSHLLSYIIQEATGMSTEQFAKKYLFEPLNITEYEWQQDPQGIYVGGFGMKMKSIDLLKLGKVCLNNGYWKGNDIVSSKWLEESNTALFETYEHVGAYGYHWWVLNNERFHIPYCMYFAMGYGGQYIIIIPQLELVAVISSHMPKRGLVPLKLFIEHIKENSDHK</sequence>
<dbReference type="Pfam" id="PF00144">
    <property type="entry name" value="Beta-lactamase"/>
    <property type="match status" value="1"/>
</dbReference>
<accession>C2XV04</accession>
<evidence type="ECO:0000259" key="1">
    <source>
        <dbReference type="Pfam" id="PF00144"/>
    </source>
</evidence>
<dbReference type="Proteomes" id="UP000001753">
    <property type="component" value="Chromosome"/>
</dbReference>
<organism evidence="2">
    <name type="scientific">Bacillus mycoides</name>
    <dbReference type="NCBI Taxonomy" id="1405"/>
    <lineage>
        <taxon>Bacteria</taxon>
        <taxon>Bacillati</taxon>
        <taxon>Bacillota</taxon>
        <taxon>Bacilli</taxon>
        <taxon>Bacillales</taxon>
        <taxon>Bacillaceae</taxon>
        <taxon>Bacillus</taxon>
        <taxon>Bacillus cereus group</taxon>
    </lineage>
</organism>
<dbReference type="InterPro" id="IPR012338">
    <property type="entry name" value="Beta-lactam/transpept-like"/>
</dbReference>
<dbReference type="PANTHER" id="PTHR43283:SF7">
    <property type="entry name" value="BETA-LACTAMASE-RELATED DOMAIN-CONTAINING PROTEIN"/>
    <property type="match status" value="1"/>
</dbReference>
<evidence type="ECO:0000313" key="2">
    <source>
        <dbReference type="EMBL" id="EEL70432.1"/>
    </source>
</evidence>
<dbReference type="PANTHER" id="PTHR43283">
    <property type="entry name" value="BETA-LACTAMASE-RELATED"/>
    <property type="match status" value="1"/>
</dbReference>
<dbReference type="AlphaFoldDB" id="C2XV04"/>
<dbReference type="SUPFAM" id="SSF56601">
    <property type="entry name" value="beta-lactamase/transpeptidase-like"/>
    <property type="match status" value="1"/>
</dbReference>